<organism evidence="5 6">
    <name type="scientific">candidate division WWE3 bacterium RIFCSPLOWO2_01_FULL_37_15</name>
    <dbReference type="NCBI Taxonomy" id="1802622"/>
    <lineage>
        <taxon>Bacteria</taxon>
        <taxon>Katanobacteria</taxon>
    </lineage>
</organism>
<dbReference type="GO" id="GO:0005524">
    <property type="term" value="F:ATP binding"/>
    <property type="evidence" value="ECO:0007669"/>
    <property type="project" value="UniProtKB-KW"/>
</dbReference>
<dbReference type="EMBL" id="MEVF01000045">
    <property type="protein sequence ID" value="OGC48160.1"/>
    <property type="molecule type" value="Genomic_DNA"/>
</dbReference>
<keyword evidence="2" id="KW-0436">Ligase</keyword>
<dbReference type="Proteomes" id="UP000177458">
    <property type="component" value="Unassembled WGS sequence"/>
</dbReference>
<evidence type="ECO:0000256" key="1">
    <source>
        <dbReference type="ARBA" id="ARBA00012220"/>
    </source>
</evidence>
<dbReference type="GO" id="GO:0004357">
    <property type="term" value="F:glutamate-cysteine ligase activity"/>
    <property type="evidence" value="ECO:0007669"/>
    <property type="project" value="UniProtKB-EC"/>
</dbReference>
<dbReference type="PANTHER" id="PTHR34378">
    <property type="entry name" value="GLUTAMATE--CYSTEINE LIGASE, CHLOROPLASTIC"/>
    <property type="match status" value="1"/>
</dbReference>
<evidence type="ECO:0000313" key="5">
    <source>
        <dbReference type="EMBL" id="OGC48160.1"/>
    </source>
</evidence>
<keyword evidence="4" id="KW-0067">ATP-binding</keyword>
<keyword evidence="3" id="KW-0547">Nucleotide-binding</keyword>
<evidence type="ECO:0000256" key="3">
    <source>
        <dbReference type="ARBA" id="ARBA00022741"/>
    </source>
</evidence>
<accession>A0A1F4UTN1</accession>
<dbReference type="InterPro" id="IPR006336">
    <property type="entry name" value="GCS2"/>
</dbReference>
<dbReference type="SUPFAM" id="SSF55931">
    <property type="entry name" value="Glutamine synthetase/guanido kinase"/>
    <property type="match status" value="1"/>
</dbReference>
<dbReference type="Gene3D" id="3.30.590.20">
    <property type="match status" value="1"/>
</dbReference>
<dbReference type="AlphaFoldDB" id="A0A1F4UTN1"/>
<dbReference type="Pfam" id="PF04107">
    <property type="entry name" value="GCS2"/>
    <property type="match status" value="1"/>
</dbReference>
<evidence type="ECO:0000313" key="6">
    <source>
        <dbReference type="Proteomes" id="UP000177458"/>
    </source>
</evidence>
<gene>
    <name evidence="5" type="ORF">A3A69_01190</name>
</gene>
<evidence type="ECO:0000256" key="4">
    <source>
        <dbReference type="ARBA" id="ARBA00022840"/>
    </source>
</evidence>
<dbReference type="InterPro" id="IPR035434">
    <property type="entry name" value="GCL_bact_plant"/>
</dbReference>
<dbReference type="GO" id="GO:0006750">
    <property type="term" value="P:glutathione biosynthetic process"/>
    <property type="evidence" value="ECO:0007669"/>
    <property type="project" value="InterPro"/>
</dbReference>
<sequence length="457" mass="51990">MSIKSEFCKNFKTKPKSTLRRIGLELEFPTVTSAGNAINYNVVRSLFAYLKKTSWTTHMDEGTNEVVSAEKNISESKGRFGYENDVISTDVGYCTIEVSLTPEIDLKTLENHWNLLKNIIVQFLNSHNSYLLGYGVQPLSLPSKKLIANKGRYIFFEQDSMNRFIDQKMGVDLHVFATSAANQCHIDIYKDEAIRAVNICNGLSPLITVLTANAPIWAGKLDTEWIDVREIFWDKSWSNRVNQTGIPDTFSSYNDYVNRLCEFRPLMVKRNGEYIKILDCRTFGEYLKKGSTNKGETVSGKFVDLKASTSDINFHAGFAWWNVRLSPSHGTIEFRVSGQQPQNAILSVPALALGIIENLDEAEKLYGKFNHNDWQKLRFDTLRHGFGAKINNISVIPLVKDLLAISEKGLKSRGLKEEVYLNEFIKRYKSRKNPADNAIEIYKKKGMDALVKELHIK</sequence>
<proteinExistence type="predicted"/>
<reference evidence="5 6" key="1">
    <citation type="journal article" date="2016" name="Nat. Commun.">
        <title>Thousands of microbial genomes shed light on interconnected biogeochemical processes in an aquifer system.</title>
        <authorList>
            <person name="Anantharaman K."/>
            <person name="Brown C.T."/>
            <person name="Hug L.A."/>
            <person name="Sharon I."/>
            <person name="Castelle C.J."/>
            <person name="Probst A.J."/>
            <person name="Thomas B.C."/>
            <person name="Singh A."/>
            <person name="Wilkins M.J."/>
            <person name="Karaoz U."/>
            <person name="Brodie E.L."/>
            <person name="Williams K.H."/>
            <person name="Hubbard S.S."/>
            <person name="Banfield J.F."/>
        </authorList>
    </citation>
    <scope>NUCLEOTIDE SEQUENCE [LARGE SCALE GENOMIC DNA]</scope>
</reference>
<name>A0A1F4UTN1_UNCKA</name>
<dbReference type="InterPro" id="IPR014746">
    <property type="entry name" value="Gln_synth/guanido_kin_cat_dom"/>
</dbReference>
<comment type="caution">
    <text evidence="5">The sequence shown here is derived from an EMBL/GenBank/DDBJ whole genome shotgun (WGS) entry which is preliminary data.</text>
</comment>
<dbReference type="PANTHER" id="PTHR34378:SF1">
    <property type="entry name" value="GLUTAMATE--CYSTEINE LIGASE, CHLOROPLASTIC"/>
    <property type="match status" value="1"/>
</dbReference>
<evidence type="ECO:0000256" key="2">
    <source>
        <dbReference type="ARBA" id="ARBA00022598"/>
    </source>
</evidence>
<protein>
    <recommendedName>
        <fullName evidence="1">glutamate--cysteine ligase</fullName>
        <ecNumber evidence="1">6.3.2.2</ecNumber>
    </recommendedName>
</protein>
<dbReference type="EC" id="6.3.2.2" evidence="1"/>